<reference evidence="2 3" key="1">
    <citation type="submission" date="2012-06" db="EMBL/GenBank/DDBJ databases">
        <title>Finished chromosome of genome of Crinalium epipsammum PCC 9333.</title>
        <authorList>
            <consortium name="US DOE Joint Genome Institute"/>
            <person name="Gugger M."/>
            <person name="Coursin T."/>
            <person name="Rippka R."/>
            <person name="Tandeau De Marsac N."/>
            <person name="Huntemann M."/>
            <person name="Wei C.-L."/>
            <person name="Han J."/>
            <person name="Detter J.C."/>
            <person name="Han C."/>
            <person name="Tapia R."/>
            <person name="Davenport K."/>
            <person name="Daligault H."/>
            <person name="Erkkila T."/>
            <person name="Gu W."/>
            <person name="Munk A.C.C."/>
            <person name="Teshima H."/>
            <person name="Xu Y."/>
            <person name="Chain P."/>
            <person name="Chen A."/>
            <person name="Krypides N."/>
            <person name="Mavromatis K."/>
            <person name="Markowitz V."/>
            <person name="Szeto E."/>
            <person name="Ivanova N."/>
            <person name="Mikhailova N."/>
            <person name="Ovchinnikova G."/>
            <person name="Pagani I."/>
            <person name="Pati A."/>
            <person name="Goodwin L."/>
            <person name="Peters L."/>
            <person name="Pitluck S."/>
            <person name="Woyke T."/>
            <person name="Kerfeld C."/>
        </authorList>
    </citation>
    <scope>NUCLEOTIDE SEQUENCE [LARGE SCALE GENOMIC DNA]</scope>
    <source>
        <strain evidence="2 3">PCC 9333</strain>
    </source>
</reference>
<dbReference type="KEGG" id="cep:Cri9333_0680"/>
<dbReference type="RefSeq" id="WP_015201442.1">
    <property type="nucleotide sequence ID" value="NC_019753.1"/>
</dbReference>
<sequence>MIANQPKIPDPQTRASHIAKLRELNKRMDKHILDLDELNSQLEIDLLEQRKKIYTLRQTPHA</sequence>
<protein>
    <submittedName>
        <fullName evidence="2">Uncharacterized protein</fullName>
    </submittedName>
</protein>
<name>K9VWT9_9CYAN</name>
<dbReference type="AlphaFoldDB" id="K9VWT9"/>
<evidence type="ECO:0000313" key="1">
    <source>
        <dbReference type="EMBL" id="AFZ11300.1"/>
    </source>
</evidence>
<gene>
    <name evidence="1" type="ORF">Cri9333_0316</name>
    <name evidence="2" type="ORF">Cri9333_0680</name>
</gene>
<evidence type="ECO:0000313" key="2">
    <source>
        <dbReference type="EMBL" id="AFZ11615.1"/>
    </source>
</evidence>
<dbReference type="KEGG" id="cep:Cri9333_0316"/>
<organism evidence="2 3">
    <name type="scientific">Crinalium epipsammum PCC 9333</name>
    <dbReference type="NCBI Taxonomy" id="1173022"/>
    <lineage>
        <taxon>Bacteria</taxon>
        <taxon>Bacillati</taxon>
        <taxon>Cyanobacteriota</taxon>
        <taxon>Cyanophyceae</taxon>
        <taxon>Gomontiellales</taxon>
        <taxon>Gomontiellaceae</taxon>
        <taxon>Crinalium</taxon>
    </lineage>
</organism>
<dbReference type="OrthoDB" id="574440at2"/>
<dbReference type="EMBL" id="CP003620">
    <property type="protein sequence ID" value="AFZ11615.1"/>
    <property type="molecule type" value="Genomic_DNA"/>
</dbReference>
<evidence type="ECO:0000313" key="3">
    <source>
        <dbReference type="Proteomes" id="UP000010472"/>
    </source>
</evidence>
<dbReference type="Proteomes" id="UP000010472">
    <property type="component" value="Chromosome"/>
</dbReference>
<accession>K9VWT9</accession>
<dbReference type="STRING" id="1173022.Cri9333_0316"/>
<dbReference type="HOGENOM" id="CLU_2896518_0_0_3"/>
<keyword evidence="3" id="KW-1185">Reference proteome</keyword>
<dbReference type="EMBL" id="CP003620">
    <property type="protein sequence ID" value="AFZ11300.1"/>
    <property type="molecule type" value="Genomic_DNA"/>
</dbReference>
<proteinExistence type="predicted"/>